<sequence>MAAPQPSETDSASPAIGRSLLWPVVAVGLGFLLVYNSFDASAGVPPAPSVVSLPAASAPAAPTPSASASAAPPALPPSYPKRISIKSIGVDAPFTPLAIGPSGRLDAPPADDANLAGWFKNGATPGERGTSVVAGHVDTKTGPAVFLLLSTLKAGNTVDITRDDGVVATFQVDSVETFSKADFPDDRVYADKGTAQLRLITCGGLYDKKKKDYEDNVVVFAHLASVKES</sequence>
<dbReference type="SUPFAM" id="SSF63817">
    <property type="entry name" value="Sortase"/>
    <property type="match status" value="1"/>
</dbReference>
<keyword evidence="3" id="KW-0812">Transmembrane</keyword>
<evidence type="ECO:0000256" key="3">
    <source>
        <dbReference type="SAM" id="Phobius"/>
    </source>
</evidence>
<dbReference type="InterPro" id="IPR023365">
    <property type="entry name" value="Sortase_dom-sf"/>
</dbReference>
<dbReference type="Gene3D" id="2.40.260.10">
    <property type="entry name" value="Sortase"/>
    <property type="match status" value="1"/>
</dbReference>
<dbReference type="InterPro" id="IPR042001">
    <property type="entry name" value="Sortase_F"/>
</dbReference>
<dbReference type="GO" id="GO:0016787">
    <property type="term" value="F:hydrolase activity"/>
    <property type="evidence" value="ECO:0007669"/>
    <property type="project" value="UniProtKB-KW"/>
</dbReference>
<keyword evidence="3" id="KW-0472">Membrane</keyword>
<name>A0A8D4BHZ8_STRFA</name>
<evidence type="ECO:0000256" key="1">
    <source>
        <dbReference type="ARBA" id="ARBA00022801"/>
    </source>
</evidence>
<accession>A0A8D4BHZ8</accession>
<feature type="transmembrane region" description="Helical" evidence="3">
    <location>
        <begin position="20"/>
        <end position="38"/>
    </location>
</feature>
<keyword evidence="1" id="KW-0378">Hydrolase</keyword>
<reference evidence="4 5" key="1">
    <citation type="submission" date="2011-01" db="EMBL/GenBank/DDBJ databases">
        <title>Complete sequence of chromosome of Streptomyces flavogriseus ATCC 33331.</title>
        <authorList>
            <consortium name="US DOE Joint Genome Institute"/>
            <person name="Lucas S."/>
            <person name="Copeland A."/>
            <person name="Lapidus A."/>
            <person name="Cheng J.-F."/>
            <person name="Goodwin L."/>
            <person name="Pitluck S."/>
            <person name="Davenport K."/>
            <person name="Detter J.C."/>
            <person name="Han C."/>
            <person name="Tapia R."/>
            <person name="Land M."/>
            <person name="Hauser L."/>
            <person name="Kyrpides N."/>
            <person name="Ivanova N."/>
            <person name="Ovchinnikova G."/>
            <person name="Pagani I."/>
            <person name="Brumm P."/>
            <person name="Mead D."/>
            <person name="Woyke T."/>
        </authorList>
    </citation>
    <scope>NUCLEOTIDE SEQUENCE [LARGE SCALE GENOMIC DNA]</scope>
    <source>
        <strain evidence="5">ATCC 33331 / IAF-45CD</strain>
    </source>
</reference>
<dbReference type="Pfam" id="PF04203">
    <property type="entry name" value="Sortase"/>
    <property type="match status" value="1"/>
</dbReference>
<gene>
    <name evidence="4" type="ordered locus">Sfla_5713</name>
</gene>
<dbReference type="OrthoDB" id="525039at2"/>
<organism evidence="4 5">
    <name type="scientific">Streptomyces pratensis (strain ATCC 33331 / IAF-45CD)</name>
    <dbReference type="NCBI Taxonomy" id="591167"/>
    <lineage>
        <taxon>Bacteria</taxon>
        <taxon>Bacillati</taxon>
        <taxon>Actinomycetota</taxon>
        <taxon>Actinomycetes</taxon>
        <taxon>Kitasatosporales</taxon>
        <taxon>Streptomycetaceae</taxon>
        <taxon>Streptomyces</taxon>
    </lineage>
</organism>
<evidence type="ECO:0000313" key="5">
    <source>
        <dbReference type="Proteomes" id="UP000002066"/>
    </source>
</evidence>
<protein>
    <submittedName>
        <fullName evidence="4">Peptidase C60 sortase A and B</fullName>
    </submittedName>
</protein>
<feature type="compositionally biased region" description="Low complexity" evidence="2">
    <location>
        <begin position="53"/>
        <end position="72"/>
    </location>
</feature>
<dbReference type="AlphaFoldDB" id="A0A8D4BHZ8"/>
<feature type="region of interest" description="Disordered" evidence="2">
    <location>
        <begin position="53"/>
        <end position="74"/>
    </location>
</feature>
<dbReference type="NCBIfam" id="NF033748">
    <property type="entry name" value="class_F_sortase"/>
    <property type="match status" value="1"/>
</dbReference>
<keyword evidence="3" id="KW-1133">Transmembrane helix</keyword>
<dbReference type="CDD" id="cd05829">
    <property type="entry name" value="Sortase_F"/>
    <property type="match status" value="1"/>
</dbReference>
<evidence type="ECO:0000313" key="4">
    <source>
        <dbReference type="EMBL" id="ADW07104.1"/>
    </source>
</evidence>
<dbReference type="KEGG" id="sfa:Sfla_5713"/>
<dbReference type="Proteomes" id="UP000002066">
    <property type="component" value="Chromosome"/>
</dbReference>
<dbReference type="EMBL" id="CP002475">
    <property type="protein sequence ID" value="ADW07104.1"/>
    <property type="molecule type" value="Genomic_DNA"/>
</dbReference>
<evidence type="ECO:0000256" key="2">
    <source>
        <dbReference type="SAM" id="MobiDB-lite"/>
    </source>
</evidence>
<proteinExistence type="predicted"/>
<dbReference type="InterPro" id="IPR005754">
    <property type="entry name" value="Sortase"/>
</dbReference>